<dbReference type="RefSeq" id="XP_033776265.1">
    <property type="nucleotide sequence ID" value="XM_033920374.1"/>
</dbReference>
<keyword evidence="4" id="KW-0539">Nucleus</keyword>
<dbReference type="InterPro" id="IPR010987">
    <property type="entry name" value="Glutathione-S-Trfase_C-like"/>
</dbReference>
<dbReference type="Gene3D" id="3.40.30.10">
    <property type="entry name" value="Glutaredoxin"/>
    <property type="match status" value="1"/>
</dbReference>
<dbReference type="SUPFAM" id="SSF52833">
    <property type="entry name" value="Thioredoxin-like"/>
    <property type="match status" value="1"/>
</dbReference>
<dbReference type="InterPro" id="IPR004045">
    <property type="entry name" value="Glutathione_S-Trfase_N"/>
</dbReference>
<dbReference type="InterPro" id="IPR003082">
    <property type="entry name" value="GST_pi"/>
</dbReference>
<dbReference type="GO" id="GO:0006749">
    <property type="term" value="P:glutathione metabolic process"/>
    <property type="evidence" value="ECO:0007669"/>
    <property type="project" value="UniProtKB-UniRule"/>
</dbReference>
<dbReference type="SFLD" id="SFLDS00019">
    <property type="entry name" value="Glutathione_Transferase_(cytos"/>
    <property type="match status" value="1"/>
</dbReference>
<dbReference type="EC" id="2.5.1.18" evidence="4"/>
<protein>
    <recommendedName>
        <fullName evidence="4">Glutathione S-transferase</fullName>
        <ecNumber evidence="4">2.5.1.18</ecNumber>
    </recommendedName>
    <alternativeName>
        <fullName evidence="4">GST class-pi</fullName>
    </alternativeName>
</protein>
<gene>
    <name evidence="8" type="primary">GSTP1</name>
</gene>
<dbReference type="CDD" id="cd03210">
    <property type="entry name" value="GST_C_Pi"/>
    <property type="match status" value="1"/>
</dbReference>
<evidence type="ECO:0000256" key="4">
    <source>
        <dbReference type="RuleBase" id="RU368105"/>
    </source>
</evidence>
<dbReference type="Pfam" id="PF02798">
    <property type="entry name" value="GST_N"/>
    <property type="match status" value="1"/>
</dbReference>
<proteinExistence type="inferred from homology"/>
<dbReference type="KEGG" id="gsh:117348351"/>
<accession>A0A6P8P5X9</accession>
<comment type="similarity">
    <text evidence="1 4">Belongs to the GST superfamily. Pi family.</text>
</comment>
<comment type="function">
    <text evidence="4">Conjugation of reduced glutathione to a wide number of exogenous and endogenous hydrophobic electrophiles.</text>
</comment>
<reference evidence="8" key="1">
    <citation type="submission" date="2025-08" db="UniProtKB">
        <authorList>
            <consortium name="RefSeq"/>
        </authorList>
    </citation>
    <scope>IDENTIFICATION</scope>
</reference>
<organism evidence="7 8">
    <name type="scientific">Geotrypetes seraphini</name>
    <name type="common">Gaboon caecilian</name>
    <name type="synonym">Caecilia seraphini</name>
    <dbReference type="NCBI Taxonomy" id="260995"/>
    <lineage>
        <taxon>Eukaryota</taxon>
        <taxon>Metazoa</taxon>
        <taxon>Chordata</taxon>
        <taxon>Craniata</taxon>
        <taxon>Vertebrata</taxon>
        <taxon>Euteleostomi</taxon>
        <taxon>Amphibia</taxon>
        <taxon>Gymnophiona</taxon>
        <taxon>Geotrypetes</taxon>
    </lineage>
</organism>
<evidence type="ECO:0000313" key="7">
    <source>
        <dbReference type="Proteomes" id="UP000515159"/>
    </source>
</evidence>
<feature type="domain" description="GST N-terminal" evidence="5">
    <location>
        <begin position="2"/>
        <end position="81"/>
    </location>
</feature>
<dbReference type="FunCoup" id="A0A6P8P5X9">
    <property type="interactions" value="620"/>
</dbReference>
<dbReference type="InterPro" id="IPR004046">
    <property type="entry name" value="GST_C"/>
</dbReference>
<keyword evidence="4" id="KW-0963">Cytoplasm</keyword>
<comment type="subcellular location">
    <subcellularLocation>
        <location evidence="4">Cytoplasm</location>
    </subcellularLocation>
    <subcellularLocation>
        <location evidence="4">Mitochondrion</location>
    </subcellularLocation>
    <subcellularLocation>
        <location evidence="4">Nucleus</location>
    </subcellularLocation>
</comment>
<dbReference type="PANTHER" id="PTHR11571:SF141">
    <property type="entry name" value="GLUTATHIONE S-TRANSFERASE"/>
    <property type="match status" value="1"/>
</dbReference>
<dbReference type="Proteomes" id="UP000515159">
    <property type="component" value="Chromosome 14"/>
</dbReference>
<dbReference type="InterPro" id="IPR036249">
    <property type="entry name" value="Thioredoxin-like_sf"/>
</dbReference>
<dbReference type="InParanoid" id="A0A6P8P5X9"/>
<sequence length="210" mass="24167">MPEYTITYFDVRGRMEHVRLLLSDQGQHWKEEVVTFDSWTQGDLKKKAVFGQLPGFRDGSFSLYQSNAILRYLSKIYDLYGKNAKEAALIDMANDGVEDMRVKYLRFIYQNYEDGKADYIEKLPNDLKAFEQLLARNGGGKGFIVGDQISFADYNLLDNLMNHQILAPNCLHDFPLLQAYVARLSARPKIKSFLESDAHKNRRINGNGKQ</sequence>
<dbReference type="SUPFAM" id="SSF47616">
    <property type="entry name" value="GST C-terminal domain-like"/>
    <property type="match status" value="1"/>
</dbReference>
<evidence type="ECO:0000259" key="6">
    <source>
        <dbReference type="PROSITE" id="PS50405"/>
    </source>
</evidence>
<dbReference type="InterPro" id="IPR036282">
    <property type="entry name" value="Glutathione-S-Trfase_C_sf"/>
</dbReference>
<evidence type="ECO:0000259" key="5">
    <source>
        <dbReference type="PROSITE" id="PS50404"/>
    </source>
</evidence>
<dbReference type="GO" id="GO:0005634">
    <property type="term" value="C:nucleus"/>
    <property type="evidence" value="ECO:0007669"/>
    <property type="project" value="UniProtKB-SubCell"/>
</dbReference>
<evidence type="ECO:0000256" key="3">
    <source>
        <dbReference type="ARBA" id="ARBA00022679"/>
    </source>
</evidence>
<dbReference type="Gene3D" id="1.20.1050.10">
    <property type="match status" value="1"/>
</dbReference>
<evidence type="ECO:0000313" key="8">
    <source>
        <dbReference type="RefSeq" id="XP_033776265.1"/>
    </source>
</evidence>
<dbReference type="GO" id="GO:0004364">
    <property type="term" value="F:glutathione transferase activity"/>
    <property type="evidence" value="ECO:0007669"/>
    <property type="project" value="UniProtKB-UniRule"/>
</dbReference>
<dbReference type="CTD" id="2950"/>
<dbReference type="GO" id="GO:0005829">
    <property type="term" value="C:cytosol"/>
    <property type="evidence" value="ECO:0007669"/>
    <property type="project" value="TreeGrafter"/>
</dbReference>
<keyword evidence="3 4" id="KW-0808">Transferase</keyword>
<dbReference type="SFLD" id="SFLDG01205">
    <property type="entry name" value="AMPS.1"/>
    <property type="match status" value="1"/>
</dbReference>
<evidence type="ECO:0000256" key="1">
    <source>
        <dbReference type="ARBA" id="ARBA00007297"/>
    </source>
</evidence>
<dbReference type="PANTHER" id="PTHR11571">
    <property type="entry name" value="GLUTATHIONE S-TRANSFERASE"/>
    <property type="match status" value="1"/>
</dbReference>
<comment type="catalytic activity">
    <reaction evidence="4">
        <text>RX + glutathione = an S-substituted glutathione + a halide anion + H(+)</text>
        <dbReference type="Rhea" id="RHEA:16437"/>
        <dbReference type="ChEBI" id="CHEBI:15378"/>
        <dbReference type="ChEBI" id="CHEBI:16042"/>
        <dbReference type="ChEBI" id="CHEBI:17792"/>
        <dbReference type="ChEBI" id="CHEBI:57925"/>
        <dbReference type="ChEBI" id="CHEBI:90779"/>
        <dbReference type="EC" id="2.5.1.18"/>
    </reaction>
</comment>
<dbReference type="PRINTS" id="PR01268">
    <property type="entry name" value="GSTRNSFRASEP"/>
</dbReference>
<evidence type="ECO:0000256" key="2">
    <source>
        <dbReference type="ARBA" id="ARBA00011738"/>
    </source>
</evidence>
<dbReference type="AlphaFoldDB" id="A0A6P8P5X9"/>
<dbReference type="PROSITE" id="PS50405">
    <property type="entry name" value="GST_CTER"/>
    <property type="match status" value="1"/>
</dbReference>
<dbReference type="Pfam" id="PF14497">
    <property type="entry name" value="GST_C_3"/>
    <property type="match status" value="1"/>
</dbReference>
<keyword evidence="7" id="KW-1185">Reference proteome</keyword>
<dbReference type="FunFam" id="1.20.1050.10:FF:000047">
    <property type="entry name" value="Glutathione S-transferase P"/>
    <property type="match status" value="1"/>
</dbReference>
<comment type="subunit">
    <text evidence="2 4">Homodimer.</text>
</comment>
<dbReference type="GO" id="GO:0005739">
    <property type="term" value="C:mitochondrion"/>
    <property type="evidence" value="ECO:0007669"/>
    <property type="project" value="UniProtKB-SubCell"/>
</dbReference>
<name>A0A6P8P5X9_GEOSA</name>
<dbReference type="GeneID" id="117348351"/>
<feature type="domain" description="GST C-terminal" evidence="6">
    <location>
        <begin position="83"/>
        <end position="204"/>
    </location>
</feature>
<dbReference type="SFLD" id="SFLDG00363">
    <property type="entry name" value="AMPS_(cytGST):_Alpha-__Mu-__Pi"/>
    <property type="match status" value="1"/>
</dbReference>
<dbReference type="OrthoDB" id="4951845at2759"/>
<dbReference type="InterPro" id="IPR040079">
    <property type="entry name" value="Glutathione_S-Trfase"/>
</dbReference>
<dbReference type="InterPro" id="IPR050213">
    <property type="entry name" value="GST_superfamily"/>
</dbReference>
<keyword evidence="4" id="KW-0496">Mitochondrion</keyword>
<dbReference type="PROSITE" id="PS50404">
    <property type="entry name" value="GST_NTER"/>
    <property type="match status" value="1"/>
</dbReference>